<dbReference type="EMBL" id="QPJO01000001">
    <property type="protein sequence ID" value="RCW94041.1"/>
    <property type="molecule type" value="Genomic_DNA"/>
</dbReference>
<comment type="caution">
    <text evidence="5">The sequence shown here is derived from an EMBL/GenBank/DDBJ whole genome shotgun (WGS) entry which is preliminary data.</text>
</comment>
<evidence type="ECO:0000259" key="3">
    <source>
        <dbReference type="Pfam" id="PF18962"/>
    </source>
</evidence>
<proteinExistence type="predicted"/>
<protein>
    <submittedName>
        <fullName evidence="5">Putative secreted protein (Por secretion system target)</fullName>
    </submittedName>
</protein>
<dbReference type="AlphaFoldDB" id="A0A368ZJW3"/>
<reference evidence="5 6" key="1">
    <citation type="submission" date="2018-07" db="EMBL/GenBank/DDBJ databases">
        <title>Genomic Encyclopedia of Type Strains, Phase III (KMG-III): the genomes of soil and plant-associated and newly described type strains.</title>
        <authorList>
            <person name="Whitman W."/>
        </authorList>
    </citation>
    <scope>NUCLEOTIDE SEQUENCE [LARGE SCALE GENOMIC DNA]</scope>
    <source>
        <strain evidence="5 6">CECT 7958</strain>
    </source>
</reference>
<organism evidence="5 6">
    <name type="scientific">Winogradskyella arenosi</name>
    <dbReference type="NCBI Taxonomy" id="533325"/>
    <lineage>
        <taxon>Bacteria</taxon>
        <taxon>Pseudomonadati</taxon>
        <taxon>Bacteroidota</taxon>
        <taxon>Flavobacteriia</taxon>
        <taxon>Flavobacteriales</taxon>
        <taxon>Flavobacteriaceae</taxon>
        <taxon>Winogradskyella</taxon>
    </lineage>
</organism>
<dbReference type="OrthoDB" id="1113525at2"/>
<gene>
    <name evidence="5" type="ORF">DFQ08_101844</name>
</gene>
<name>A0A368ZJW3_9FLAO</name>
<evidence type="ECO:0000313" key="6">
    <source>
        <dbReference type="Proteomes" id="UP000253436"/>
    </source>
</evidence>
<keyword evidence="6" id="KW-1185">Reference proteome</keyword>
<evidence type="ECO:0000256" key="2">
    <source>
        <dbReference type="SAM" id="SignalP"/>
    </source>
</evidence>
<dbReference type="InterPro" id="IPR056600">
    <property type="entry name" value="GBD_T9SS_assoc"/>
</dbReference>
<dbReference type="Pfam" id="PF18962">
    <property type="entry name" value="Por_Secre_tail"/>
    <property type="match status" value="1"/>
</dbReference>
<feature type="domain" description="Secretion system C-terminal sorting" evidence="3">
    <location>
        <begin position="461"/>
        <end position="526"/>
    </location>
</feature>
<dbReference type="Proteomes" id="UP000253436">
    <property type="component" value="Unassembled WGS sequence"/>
</dbReference>
<dbReference type="Gene3D" id="2.60.120.380">
    <property type="match status" value="1"/>
</dbReference>
<dbReference type="InterPro" id="IPR026444">
    <property type="entry name" value="Secre_tail"/>
</dbReference>
<evidence type="ECO:0000313" key="5">
    <source>
        <dbReference type="EMBL" id="RCW94041.1"/>
    </source>
</evidence>
<feature type="domain" description="T9SS-like galactose binding" evidence="4">
    <location>
        <begin position="288"/>
        <end position="363"/>
    </location>
</feature>
<feature type="signal peptide" evidence="2">
    <location>
        <begin position="1"/>
        <end position="19"/>
    </location>
</feature>
<accession>A0A368ZJW3</accession>
<dbReference type="RefSeq" id="WP_114308516.1">
    <property type="nucleotide sequence ID" value="NZ_QPJO01000001.1"/>
</dbReference>
<dbReference type="Pfam" id="PF23759">
    <property type="entry name" value="GBD_T9SS_assoc"/>
    <property type="match status" value="1"/>
</dbReference>
<evidence type="ECO:0000259" key="4">
    <source>
        <dbReference type="Pfam" id="PF23759"/>
    </source>
</evidence>
<dbReference type="NCBIfam" id="TIGR04183">
    <property type="entry name" value="Por_Secre_tail"/>
    <property type="match status" value="1"/>
</dbReference>
<sequence length="530" mass="58274">MTKKLLLIVALSLSYFVSAQTDEAIDATPMNASVNFNCENEKTGNFAGFTKSEEFTCLSPEYDEWIDAWYAFTPTETQTYAIETEALNGSTYDVRIAIFTGTPGNLTTTTGCSTRYSNMTLNSGETYYIHLRGAFENTQYRLCVYPFPEAPLNDEALNADRLEESTFGLCENPSLGYTTSATYSSETICSTSNPDVWYKFTPSQTAEYTFKTTLVNGSAPTYIGVYSGTPGYLNALSEDYPSPTVQCQDIVLANLNAEETYYISVTSSQSSQAIYFDLCAYKSPPAPTNDSCATPIALTVGQSFEDNYIVATNTSATVDAYESNYPSCGTLDFTTRGRDVWFTVVVPESGNFTVETRLEPTETNINDTVMEMYTGSCGAETLEPYYYNLPPPNTTTAYCNDQFVIGGDPLAGVLFTDKTPGETVYIRVWGWALQFGKFRISAYDASTLGVQDFDESQFSFHPNPVNEVLNLNYHEPIETVTVNNLLGKAVLTKTINATSTSVDFSNLASGIYIVTVNSGKATKNFKVIKP</sequence>
<keyword evidence="1 2" id="KW-0732">Signal</keyword>
<evidence type="ECO:0000256" key="1">
    <source>
        <dbReference type="ARBA" id="ARBA00022729"/>
    </source>
</evidence>
<feature type="chain" id="PRO_5016579156" evidence="2">
    <location>
        <begin position="20"/>
        <end position="530"/>
    </location>
</feature>